<evidence type="ECO:0000313" key="4">
    <source>
        <dbReference type="Proteomes" id="UP000541810"/>
    </source>
</evidence>
<evidence type="ECO:0008006" key="5">
    <source>
        <dbReference type="Google" id="ProtNLM"/>
    </source>
</evidence>
<dbReference type="EMBL" id="JACHGY010000001">
    <property type="protein sequence ID" value="MBB6428720.1"/>
    <property type="molecule type" value="Genomic_DNA"/>
</dbReference>
<dbReference type="PROSITE" id="PS51257">
    <property type="entry name" value="PROKAR_LIPOPROTEIN"/>
    <property type="match status" value="1"/>
</dbReference>
<proteinExistence type="predicted"/>
<gene>
    <name evidence="3" type="ORF">HNQ40_000526</name>
</gene>
<dbReference type="RefSeq" id="WP_184676108.1">
    <property type="nucleotide sequence ID" value="NZ_JACHGY010000001.1"/>
</dbReference>
<dbReference type="InterPro" id="IPR046715">
    <property type="entry name" value="DUF6607"/>
</dbReference>
<dbReference type="Proteomes" id="UP000541810">
    <property type="component" value="Unassembled WGS sequence"/>
</dbReference>
<evidence type="ECO:0000256" key="1">
    <source>
        <dbReference type="SAM" id="MobiDB-lite"/>
    </source>
</evidence>
<feature type="region of interest" description="Disordered" evidence="1">
    <location>
        <begin position="29"/>
        <end position="49"/>
    </location>
</feature>
<feature type="signal peptide" evidence="2">
    <location>
        <begin position="1"/>
        <end position="22"/>
    </location>
</feature>
<protein>
    <recommendedName>
        <fullName evidence="5">Lipoprotein</fullName>
    </recommendedName>
</protein>
<sequence length="369" mass="40672">MRIFRELRFSGLLCLTALVGCAASGPATSPPTTAAPAVATEPAEPSETTDTAEVLPAYEPYIPDRDAGFARDRQAILSLAGGYQVDYRFEETAALRPGYELASPYTASAVEWVVVAQDTGERVVLQHLLVMGDPARVVKHWQQTWDYAPSSVLRYVDQSVWESRELLSPGQIGRWSRTVSEADGSPSYGAWGRWTHGAAGAQWSASTAVLAPPPRREGLRRGTYQAVLVRDRLQVLPDGWMQQQTLTKRWINDNTPGLARESGVVRYRRIDDQPERAAGFVEAAGYWQQVEGFWAEGRRAWDDLFADGQPVLLRDEVDGEPRWRRVFALATELSGAAGGRPTDLSTAGTAGERVREQIDAVLAEYVVKP</sequence>
<evidence type="ECO:0000256" key="2">
    <source>
        <dbReference type="SAM" id="SignalP"/>
    </source>
</evidence>
<keyword evidence="4" id="KW-1185">Reference proteome</keyword>
<keyword evidence="2" id="KW-0732">Signal</keyword>
<name>A0A7X0H3T3_9BACT</name>
<dbReference type="Pfam" id="PF20311">
    <property type="entry name" value="DUF6607"/>
    <property type="match status" value="1"/>
</dbReference>
<reference evidence="3 4" key="1">
    <citation type="submission" date="2020-08" db="EMBL/GenBank/DDBJ databases">
        <title>Genomic Encyclopedia of Type Strains, Phase IV (KMG-IV): sequencing the most valuable type-strain genomes for metagenomic binning, comparative biology and taxonomic classification.</title>
        <authorList>
            <person name="Goeker M."/>
        </authorList>
    </citation>
    <scope>NUCLEOTIDE SEQUENCE [LARGE SCALE GENOMIC DNA]</scope>
    <source>
        <strain evidence="3 4">DSM 103725</strain>
    </source>
</reference>
<comment type="caution">
    <text evidence="3">The sequence shown here is derived from an EMBL/GenBank/DDBJ whole genome shotgun (WGS) entry which is preliminary data.</text>
</comment>
<accession>A0A7X0H3T3</accession>
<feature type="chain" id="PRO_5031323858" description="Lipoprotein" evidence="2">
    <location>
        <begin position="23"/>
        <end position="369"/>
    </location>
</feature>
<evidence type="ECO:0000313" key="3">
    <source>
        <dbReference type="EMBL" id="MBB6428720.1"/>
    </source>
</evidence>
<organism evidence="3 4">
    <name type="scientific">Algisphaera agarilytica</name>
    <dbReference type="NCBI Taxonomy" id="1385975"/>
    <lineage>
        <taxon>Bacteria</taxon>
        <taxon>Pseudomonadati</taxon>
        <taxon>Planctomycetota</taxon>
        <taxon>Phycisphaerae</taxon>
        <taxon>Phycisphaerales</taxon>
        <taxon>Phycisphaeraceae</taxon>
        <taxon>Algisphaera</taxon>
    </lineage>
</organism>
<dbReference type="AlphaFoldDB" id="A0A7X0H3T3"/>